<proteinExistence type="predicted"/>
<dbReference type="EMBL" id="RXZH01000002">
    <property type="protein sequence ID" value="RTZ16647.1"/>
    <property type="molecule type" value="Genomic_DNA"/>
</dbReference>
<gene>
    <name evidence="2" type="ORF">EJ063_07590</name>
</gene>
<sequence>MITFPAPSNVMATNTAEPTMLPSDQKMGAQEQKFLALGEQLRTYESGDLTVSDNMQSVILSGSDGKKTMSMSDLLALFSQIIASSSELRNQMMHDRIEAGVATHEFAEAIAGDKAKDAMVKFGIGLASGVAAMGGSICCAAKVSSGKAARDEHVKTPDGKPGKLADLSTSDQNTLQADLTRANSAKYSAISDLAARGDKLIGNASEMMHASEVRKQDEAQATKDLKMQLDEQLNQFISNLVSESKALNEMLDVIVRANAVTNR</sequence>
<comment type="caution">
    <text evidence="2">The sequence shown here is derived from an EMBL/GenBank/DDBJ whole genome shotgun (WGS) entry which is preliminary data.</text>
</comment>
<accession>A0A3S0MKV8</accession>
<feature type="region of interest" description="Disordered" evidence="1">
    <location>
        <begin position="148"/>
        <end position="169"/>
    </location>
</feature>
<reference evidence="2 3" key="1">
    <citation type="submission" date="2018-12" db="EMBL/GenBank/DDBJ databases">
        <title>Vibrio sp. isolated from China Sea.</title>
        <authorList>
            <person name="Li Y."/>
        </authorList>
    </citation>
    <scope>NUCLEOTIDE SEQUENCE [LARGE SCALE GENOMIC DNA]</scope>
    <source>
        <strain evidence="2 3">BEI207</strain>
    </source>
</reference>
<protein>
    <submittedName>
        <fullName evidence="2">Type III secretion system protein</fullName>
    </submittedName>
</protein>
<dbReference type="Proteomes" id="UP000268973">
    <property type="component" value="Unassembled WGS sequence"/>
</dbReference>
<keyword evidence="3" id="KW-1185">Reference proteome</keyword>
<evidence type="ECO:0000256" key="1">
    <source>
        <dbReference type="SAM" id="MobiDB-lite"/>
    </source>
</evidence>
<organism evidence="2 3">
    <name type="scientific">Vibrio aquaticus</name>
    <dbReference type="NCBI Taxonomy" id="2496559"/>
    <lineage>
        <taxon>Bacteria</taxon>
        <taxon>Pseudomonadati</taxon>
        <taxon>Pseudomonadota</taxon>
        <taxon>Gammaproteobacteria</taxon>
        <taxon>Vibrionales</taxon>
        <taxon>Vibrionaceae</taxon>
        <taxon>Vibrio</taxon>
    </lineage>
</organism>
<dbReference type="RefSeq" id="WP_126573578.1">
    <property type="nucleotide sequence ID" value="NZ_RXZH01000002.1"/>
</dbReference>
<feature type="compositionally biased region" description="Basic and acidic residues" evidence="1">
    <location>
        <begin position="148"/>
        <end position="163"/>
    </location>
</feature>
<evidence type="ECO:0000313" key="2">
    <source>
        <dbReference type="EMBL" id="RTZ16647.1"/>
    </source>
</evidence>
<name>A0A3S0MKV8_9VIBR</name>
<evidence type="ECO:0000313" key="3">
    <source>
        <dbReference type="Proteomes" id="UP000268973"/>
    </source>
</evidence>
<dbReference type="AlphaFoldDB" id="A0A3S0MKV8"/>